<dbReference type="Pfam" id="PF13391">
    <property type="entry name" value="HNH_2"/>
    <property type="match status" value="1"/>
</dbReference>
<evidence type="ECO:0000313" key="3">
    <source>
        <dbReference type="Proteomes" id="UP000613401"/>
    </source>
</evidence>
<proteinExistence type="predicted"/>
<sequence length="332" mass="37645">MHASCSFLPAEDSSERVALIHGIFKSIKSITRFEDRTAALVQAQCWSVLELSTDGGLRKLQRTCGIQRRFWRIVIDQSTTQPADSRQAITAFDQVRIRDGPSCVVTKTPGASPCYIVPPDALSSNPMLPRALGKLYHVWDWKRLYRTRDKIQNTLIRPSNILCLSKELNSLWDQGLFALEPLDDIIDFVVYEMTEDGGETSPSTVYGARYRFHWLPRTSLLGPESKVDLALHPDEILAKPSTNDTTPRRVLSQVFKRFLSFPDSRQGAEIENGRIVDIFADNRALLPDRDLMRMRFDVLRVHALNGGRGPEVYHNLVDPDAKGEDKLLPWGR</sequence>
<dbReference type="GeneID" id="69008560"/>
<evidence type="ECO:0000313" key="2">
    <source>
        <dbReference type="EMBL" id="KAF3799349.1"/>
    </source>
</evidence>
<dbReference type="AlphaFoldDB" id="A0A8H4C902"/>
<comment type="caution">
    <text evidence="2">The sequence shown here is derived from an EMBL/GenBank/DDBJ whole genome shotgun (WGS) entry which is preliminary data.</text>
</comment>
<dbReference type="Proteomes" id="UP000613401">
    <property type="component" value="Unassembled WGS sequence"/>
</dbReference>
<dbReference type="InterPro" id="IPR003615">
    <property type="entry name" value="HNH_nuc"/>
</dbReference>
<name>A0A8H4C902_COLGL</name>
<dbReference type="RefSeq" id="XP_045258509.1">
    <property type="nucleotide sequence ID" value="XM_045401507.1"/>
</dbReference>
<protein>
    <recommendedName>
        <fullName evidence="1">HNH nuclease domain-containing protein</fullName>
    </recommendedName>
</protein>
<feature type="domain" description="HNH nuclease" evidence="1">
    <location>
        <begin position="103"/>
        <end position="179"/>
    </location>
</feature>
<reference evidence="2" key="2">
    <citation type="submission" date="2020-03" db="EMBL/GenBank/DDBJ databases">
        <authorList>
            <person name="Fu F.-F."/>
            <person name="Chen J."/>
        </authorList>
    </citation>
    <scope>NUCLEOTIDE SEQUENCE</scope>
    <source>
        <strain evidence="2">Lc1</strain>
    </source>
</reference>
<gene>
    <name evidence="2" type="ORF">GCG54_00001391</name>
</gene>
<evidence type="ECO:0000259" key="1">
    <source>
        <dbReference type="Pfam" id="PF13391"/>
    </source>
</evidence>
<dbReference type="EMBL" id="WVTB01000085">
    <property type="protein sequence ID" value="KAF3799349.1"/>
    <property type="molecule type" value="Genomic_DNA"/>
</dbReference>
<reference evidence="2" key="1">
    <citation type="journal article" date="2020" name="Phytopathology">
        <title>Genome sequence and comparative analysis of Colletotrichum gloeosporioides isolated from Liriodendron leaves.</title>
        <authorList>
            <person name="Fu F.F."/>
            <person name="Hao Z."/>
            <person name="Wang P."/>
            <person name="Lu Y."/>
            <person name="Xue L.J."/>
            <person name="Wei G."/>
            <person name="Tian Y."/>
            <person name="Baishi H."/>
            <person name="Xu H."/>
            <person name="Shi J."/>
            <person name="Cheng T."/>
            <person name="Wang G."/>
            <person name="Yi Y."/>
            <person name="Chen J."/>
        </authorList>
    </citation>
    <scope>NUCLEOTIDE SEQUENCE</scope>
    <source>
        <strain evidence="2">Lc1</strain>
    </source>
</reference>
<organism evidence="2 3">
    <name type="scientific">Colletotrichum gloeosporioides</name>
    <name type="common">Anthracnose fungus</name>
    <name type="synonym">Glomerella cingulata</name>
    <dbReference type="NCBI Taxonomy" id="474922"/>
    <lineage>
        <taxon>Eukaryota</taxon>
        <taxon>Fungi</taxon>
        <taxon>Dikarya</taxon>
        <taxon>Ascomycota</taxon>
        <taxon>Pezizomycotina</taxon>
        <taxon>Sordariomycetes</taxon>
        <taxon>Hypocreomycetidae</taxon>
        <taxon>Glomerellales</taxon>
        <taxon>Glomerellaceae</taxon>
        <taxon>Colletotrichum</taxon>
        <taxon>Colletotrichum gloeosporioides species complex</taxon>
    </lineage>
</organism>
<accession>A0A8H4C902</accession>
<keyword evidence="3" id="KW-1185">Reference proteome</keyword>